<dbReference type="Pfam" id="PF00057">
    <property type="entry name" value="Ldl_recept_a"/>
    <property type="match status" value="4"/>
</dbReference>
<proteinExistence type="predicted"/>
<dbReference type="GO" id="GO:0005509">
    <property type="term" value="F:calcium ion binding"/>
    <property type="evidence" value="ECO:0007669"/>
    <property type="project" value="InterPro"/>
</dbReference>
<dbReference type="SMART" id="SM00135">
    <property type="entry name" value="LY"/>
    <property type="match status" value="3"/>
</dbReference>
<dbReference type="SMART" id="SM00181">
    <property type="entry name" value="EGF"/>
    <property type="match status" value="3"/>
</dbReference>
<dbReference type="FunFam" id="4.10.400.10:FF:000119">
    <property type="entry name" value="Suppressor of tumorigenicity 14 protein homolog"/>
    <property type="match status" value="1"/>
</dbReference>
<dbReference type="STRING" id="7897.ENSLACP00000002145"/>
<dbReference type="GO" id="GO:0042562">
    <property type="term" value="F:hormone binding"/>
    <property type="evidence" value="ECO:0007669"/>
    <property type="project" value="TreeGrafter"/>
</dbReference>
<dbReference type="PANTHER" id="PTHR22722">
    <property type="entry name" value="LOW-DENSITY LIPOPROTEIN RECEPTOR-RELATED PROTEIN 2-RELATED"/>
    <property type="match status" value="1"/>
</dbReference>
<dbReference type="SUPFAM" id="SSF57424">
    <property type="entry name" value="LDL receptor-like module"/>
    <property type="match status" value="3"/>
</dbReference>
<evidence type="ECO:0000256" key="6">
    <source>
        <dbReference type="ARBA" id="ARBA00022737"/>
    </source>
</evidence>
<dbReference type="CDD" id="cd00112">
    <property type="entry name" value="LDLa"/>
    <property type="match status" value="5"/>
</dbReference>
<dbReference type="PROSITE" id="PS00010">
    <property type="entry name" value="ASX_HYDROXYL"/>
    <property type="match status" value="1"/>
</dbReference>
<evidence type="ECO:0000256" key="3">
    <source>
        <dbReference type="ARBA" id="ARBA00022583"/>
    </source>
</evidence>
<dbReference type="InterPro" id="IPR011042">
    <property type="entry name" value="6-blade_b-propeller_TolB-like"/>
</dbReference>
<dbReference type="GO" id="GO:0006898">
    <property type="term" value="P:receptor-mediated endocytosis"/>
    <property type="evidence" value="ECO:0007669"/>
    <property type="project" value="TreeGrafter"/>
</dbReference>
<keyword evidence="8" id="KW-0472">Membrane</keyword>
<evidence type="ECO:0000259" key="15">
    <source>
        <dbReference type="PROSITE" id="PS50026"/>
    </source>
</evidence>
<dbReference type="HOGENOM" id="CLU_008163_4_0_1"/>
<dbReference type="Gene3D" id="2.10.25.10">
    <property type="entry name" value="Laminin"/>
    <property type="match status" value="2"/>
</dbReference>
<evidence type="ECO:0000313" key="17">
    <source>
        <dbReference type="Proteomes" id="UP000008672"/>
    </source>
</evidence>
<evidence type="ECO:0000256" key="13">
    <source>
        <dbReference type="PROSITE-ProRule" id="PRU00124"/>
    </source>
</evidence>
<keyword evidence="17" id="KW-1185">Reference proteome</keyword>
<dbReference type="PANTHER" id="PTHR22722:SF12">
    <property type="entry name" value="EGF-LIKE DOMAIN-CONTAINING PROTEIN"/>
    <property type="match status" value="1"/>
</dbReference>
<dbReference type="PROSITE" id="PS01209">
    <property type="entry name" value="LDLRA_1"/>
    <property type="match status" value="4"/>
</dbReference>
<keyword evidence="6" id="KW-0677">Repeat</keyword>
<dbReference type="InterPro" id="IPR001881">
    <property type="entry name" value="EGF-like_Ca-bd_dom"/>
</dbReference>
<dbReference type="GO" id="GO:0043235">
    <property type="term" value="C:receptor complex"/>
    <property type="evidence" value="ECO:0007669"/>
    <property type="project" value="TreeGrafter"/>
</dbReference>
<evidence type="ECO:0000256" key="8">
    <source>
        <dbReference type="ARBA" id="ARBA00023136"/>
    </source>
</evidence>
<dbReference type="InterPro" id="IPR009030">
    <property type="entry name" value="Growth_fac_rcpt_cys_sf"/>
</dbReference>
<dbReference type="InterPro" id="IPR018097">
    <property type="entry name" value="EGF_Ca-bd_CS"/>
</dbReference>
<keyword evidence="4" id="KW-0812">Transmembrane</keyword>
<feature type="disulfide bond" evidence="13">
    <location>
        <begin position="170"/>
        <end position="188"/>
    </location>
</feature>
<name>H2ZXM4_LATCH</name>
<organism evidence="16 17">
    <name type="scientific">Latimeria chalumnae</name>
    <name type="common">Coelacanth</name>
    <dbReference type="NCBI Taxonomy" id="7897"/>
    <lineage>
        <taxon>Eukaryota</taxon>
        <taxon>Metazoa</taxon>
        <taxon>Chordata</taxon>
        <taxon>Craniata</taxon>
        <taxon>Vertebrata</taxon>
        <taxon>Euteleostomi</taxon>
        <taxon>Coelacanthiformes</taxon>
        <taxon>Coelacanthidae</taxon>
        <taxon>Latimeria</taxon>
    </lineage>
</organism>
<dbReference type="EMBL" id="AFYH01244345">
    <property type="status" value="NOT_ANNOTATED_CDS"/>
    <property type="molecule type" value="Genomic_DNA"/>
</dbReference>
<dbReference type="eggNOG" id="KOG1215">
    <property type="taxonomic scope" value="Eukaryota"/>
</dbReference>
<dbReference type="SMART" id="SM00179">
    <property type="entry name" value="EGF_CA"/>
    <property type="match status" value="2"/>
</dbReference>
<accession>H2ZXM4</accession>
<evidence type="ECO:0000256" key="9">
    <source>
        <dbReference type="ARBA" id="ARBA00023157"/>
    </source>
</evidence>
<dbReference type="InterPro" id="IPR036055">
    <property type="entry name" value="LDL_receptor-like_sf"/>
</dbReference>
<dbReference type="InParanoid" id="H2ZXM4"/>
<dbReference type="PROSITE" id="PS50068">
    <property type="entry name" value="LDLRA_2"/>
    <property type="match status" value="5"/>
</dbReference>
<dbReference type="InterPro" id="IPR000152">
    <property type="entry name" value="EGF-type_Asp/Asn_hydroxyl_site"/>
</dbReference>
<dbReference type="Pfam" id="PF07645">
    <property type="entry name" value="EGF_CA"/>
    <property type="match status" value="1"/>
</dbReference>
<evidence type="ECO:0000256" key="10">
    <source>
        <dbReference type="ARBA" id="ARBA00023170"/>
    </source>
</evidence>
<dbReference type="EMBL" id="AFYH01244346">
    <property type="status" value="NOT_ANNOTATED_CDS"/>
    <property type="molecule type" value="Genomic_DNA"/>
</dbReference>
<feature type="disulfide bond" evidence="13">
    <location>
        <begin position="122"/>
        <end position="134"/>
    </location>
</feature>
<evidence type="ECO:0000256" key="11">
    <source>
        <dbReference type="ARBA" id="ARBA00023180"/>
    </source>
</evidence>
<reference evidence="17" key="1">
    <citation type="submission" date="2011-08" db="EMBL/GenBank/DDBJ databases">
        <title>The draft genome of Latimeria chalumnae.</title>
        <authorList>
            <person name="Di Palma F."/>
            <person name="Alfoldi J."/>
            <person name="Johnson J."/>
            <person name="Berlin A."/>
            <person name="Gnerre S."/>
            <person name="Jaffe D."/>
            <person name="MacCallum I."/>
            <person name="Young S."/>
            <person name="Walker B.J."/>
            <person name="Lander E."/>
            <person name="Lindblad-Toh K."/>
        </authorList>
    </citation>
    <scope>NUCLEOTIDE SEQUENCE [LARGE SCALE GENOMIC DNA]</scope>
    <source>
        <strain evidence="17">Wild caught</strain>
    </source>
</reference>
<dbReference type="SMART" id="SM00192">
    <property type="entry name" value="LDLa"/>
    <property type="match status" value="5"/>
</dbReference>
<evidence type="ECO:0000256" key="12">
    <source>
        <dbReference type="PROSITE-ProRule" id="PRU00076"/>
    </source>
</evidence>
<comment type="subcellular location">
    <subcellularLocation>
        <location evidence="1">Membrane</location>
        <topology evidence="1">Single-pass membrane protein</topology>
    </subcellularLocation>
</comment>
<dbReference type="SUPFAM" id="SSF57184">
    <property type="entry name" value="Growth factor receptor domain"/>
    <property type="match status" value="1"/>
</dbReference>
<keyword evidence="2 12" id="KW-0245">EGF-like domain</keyword>
<dbReference type="GO" id="GO:0016324">
    <property type="term" value="C:apical plasma membrane"/>
    <property type="evidence" value="ECO:0007669"/>
    <property type="project" value="TreeGrafter"/>
</dbReference>
<keyword evidence="11" id="KW-0325">Glycoprotein</keyword>
<feature type="disulfide bond" evidence="13">
    <location>
        <begin position="141"/>
        <end position="156"/>
    </location>
</feature>
<feature type="domain" description="EGF-like" evidence="15">
    <location>
        <begin position="241"/>
        <end position="280"/>
    </location>
</feature>
<dbReference type="FunFam" id="2.10.25.10:FF:000038">
    <property type="entry name" value="Fibrillin 2"/>
    <property type="match status" value="1"/>
</dbReference>
<keyword evidence="10" id="KW-0675">Receptor</keyword>
<evidence type="ECO:0000256" key="1">
    <source>
        <dbReference type="ARBA" id="ARBA00004167"/>
    </source>
</evidence>
<dbReference type="Gene3D" id="4.10.400.10">
    <property type="entry name" value="Low-density Lipoprotein Receptor"/>
    <property type="match status" value="5"/>
</dbReference>
<feature type="disulfide bond" evidence="13">
    <location>
        <begin position="1"/>
        <end position="13"/>
    </location>
</feature>
<reference evidence="16" key="3">
    <citation type="submission" date="2025-09" db="UniProtKB">
        <authorList>
            <consortium name="Ensembl"/>
        </authorList>
    </citation>
    <scope>IDENTIFICATION</scope>
</reference>
<dbReference type="PROSITE" id="PS01187">
    <property type="entry name" value="EGF_CA"/>
    <property type="match status" value="1"/>
</dbReference>
<dbReference type="AlphaFoldDB" id="H2ZXM4"/>
<feature type="disulfide bond" evidence="13">
    <location>
        <begin position="47"/>
        <end position="65"/>
    </location>
</feature>
<dbReference type="PROSITE" id="PS01186">
    <property type="entry name" value="EGF_2"/>
    <property type="match status" value="1"/>
</dbReference>
<dbReference type="PRINTS" id="PR00261">
    <property type="entry name" value="LDLRECEPTOR"/>
</dbReference>
<dbReference type="InterPro" id="IPR000742">
    <property type="entry name" value="EGF"/>
</dbReference>
<keyword evidence="5" id="KW-0732">Signal</keyword>
<sequence>CAHTQQSMCGETCVPFYWLCDGEQDCPNGTDEQCDNQCGGQKHAWQCDDGNCIAADWRCDGDGDCMDGSDEMNCDWYSLSGCRKGQFQCLDNSSCVDSWEVCDDHIDCEDGSDEMNCADNSCLAHQWRCKNEMCIMETWKCNGIYDCGDGSDEQNCAMVVQCACEEGHRCSDGNCVAESQICDHKKDCLDGSDEPSTCDIGKLCSDNNGGCSHECEDNRWGAACSCPPGWQLQIDWQNCIDVDECAITFSPCDQLCTNTHGSFTCSCVDGYILQEETVCKSTENVTLILAAGKDHLYIFDVRSGEQKPLQPTEGSTTAVAYDLLRETYFWVTDAKTINVFVEGGLEDSVEIKFQLNKLLKLANSIAVDWFTGQVYWTDGLRETICAGLADGKGYVKVLEKNLKPGQLTLFPAKSSMFWVNYRKKAYTVIESAGMDGSNRRVLVVVSKEEPMGLTMDLPSERLYWISEYKGSIETVKVDGTGRHIFPDVLLKHQDPLGFAVFEDQFYWLVKTGLWHVSRDLKQKEVLPQTSSMSAFSLLDERQQQQSKLGAASPCVKGVCSHICLPSPVNPKGYKCACPEG</sequence>
<evidence type="ECO:0000256" key="7">
    <source>
        <dbReference type="ARBA" id="ARBA00022989"/>
    </source>
</evidence>
<dbReference type="SUPFAM" id="SSF63825">
    <property type="entry name" value="YWTD domain"/>
    <property type="match status" value="1"/>
</dbReference>
<evidence type="ECO:0000313" key="16">
    <source>
        <dbReference type="Ensembl" id="ENSLACP00000002145.1"/>
    </source>
</evidence>
<dbReference type="OMA" id="VAWPLRC"/>
<dbReference type="InterPro" id="IPR023415">
    <property type="entry name" value="LDLR_class-A_CS"/>
</dbReference>
<dbReference type="GeneTree" id="ENSGT00940000165170"/>
<dbReference type="InterPro" id="IPR000033">
    <property type="entry name" value="LDLR_classB_rpt"/>
</dbReference>
<feature type="repeat" description="LDL-receptor class B" evidence="14">
    <location>
        <begin position="414"/>
        <end position="459"/>
    </location>
</feature>
<dbReference type="Gene3D" id="2.120.10.30">
    <property type="entry name" value="TolB, C-terminal domain"/>
    <property type="match status" value="1"/>
</dbReference>
<feature type="disulfide bond" evidence="13">
    <location>
        <begin position="102"/>
        <end position="117"/>
    </location>
</feature>
<dbReference type="EMBL" id="AFYH01244347">
    <property type="status" value="NOT_ANNOTATED_CDS"/>
    <property type="molecule type" value="Genomic_DNA"/>
</dbReference>
<keyword evidence="9 13" id="KW-1015">Disulfide bond</keyword>
<dbReference type="InterPro" id="IPR002172">
    <property type="entry name" value="LDrepeatLR_classA_rpt"/>
</dbReference>
<dbReference type="Proteomes" id="UP000008672">
    <property type="component" value="Unassembled WGS sequence"/>
</dbReference>
<feature type="disulfide bond" evidence="13">
    <location>
        <begin position="129"/>
        <end position="147"/>
    </location>
</feature>
<dbReference type="PROSITE" id="PS51120">
    <property type="entry name" value="LDLRB"/>
    <property type="match status" value="1"/>
</dbReference>
<protein>
    <recommendedName>
        <fullName evidence="15">EGF-like domain-containing protein</fullName>
    </recommendedName>
</protein>
<keyword evidence="3" id="KW-0254">Endocytosis</keyword>
<comment type="caution">
    <text evidence="12">Lacks conserved residue(s) required for the propagation of feature annotation.</text>
</comment>
<dbReference type="InterPro" id="IPR051221">
    <property type="entry name" value="LDLR-related"/>
</dbReference>
<dbReference type="FunFam" id="2.10.25.10:FF:000037">
    <property type="entry name" value="Signal peptide, CUB domain and EGF-like domain-containing 2"/>
    <property type="match status" value="1"/>
</dbReference>
<evidence type="ECO:0000256" key="5">
    <source>
        <dbReference type="ARBA" id="ARBA00022729"/>
    </source>
</evidence>
<keyword evidence="7" id="KW-1133">Transmembrane helix</keyword>
<dbReference type="EMBL" id="AFYH01244348">
    <property type="status" value="NOT_ANNOTATED_CDS"/>
    <property type="molecule type" value="Genomic_DNA"/>
</dbReference>
<feature type="disulfide bond" evidence="13">
    <location>
        <begin position="59"/>
        <end position="74"/>
    </location>
</feature>
<evidence type="ECO:0000256" key="4">
    <source>
        <dbReference type="ARBA" id="ARBA00022692"/>
    </source>
</evidence>
<dbReference type="Ensembl" id="ENSLACT00000002161.1">
    <property type="protein sequence ID" value="ENSLACP00000002145.1"/>
    <property type="gene ID" value="ENSLACG00000001916.1"/>
</dbReference>
<reference evidence="16" key="2">
    <citation type="submission" date="2025-08" db="UniProtKB">
        <authorList>
            <consortium name="Ensembl"/>
        </authorList>
    </citation>
    <scope>IDENTIFICATION</scope>
</reference>
<dbReference type="PROSITE" id="PS50026">
    <property type="entry name" value="EGF_3"/>
    <property type="match status" value="1"/>
</dbReference>
<evidence type="ECO:0000256" key="2">
    <source>
        <dbReference type="ARBA" id="ARBA00022536"/>
    </source>
</evidence>
<dbReference type="InterPro" id="IPR049883">
    <property type="entry name" value="NOTCH1_EGF-like"/>
</dbReference>
<evidence type="ECO:0000256" key="14">
    <source>
        <dbReference type="PROSITE-ProRule" id="PRU00461"/>
    </source>
</evidence>
<dbReference type="Pfam" id="PF14670">
    <property type="entry name" value="FXa_inhibition"/>
    <property type="match status" value="1"/>
</dbReference>